<proteinExistence type="predicted"/>
<keyword evidence="2" id="KW-0472">Membrane</keyword>
<feature type="region of interest" description="Disordered" evidence="1">
    <location>
        <begin position="1"/>
        <end position="54"/>
    </location>
</feature>
<evidence type="ECO:0000313" key="3">
    <source>
        <dbReference type="EMBL" id="RSY83133.1"/>
    </source>
</evidence>
<comment type="caution">
    <text evidence="3">The sequence shown here is derived from an EMBL/GenBank/DDBJ whole genome shotgun (WGS) entry which is preliminary data.</text>
</comment>
<protein>
    <submittedName>
        <fullName evidence="3">Uncharacterized protein</fullName>
    </submittedName>
</protein>
<evidence type="ECO:0000256" key="1">
    <source>
        <dbReference type="SAM" id="MobiDB-lite"/>
    </source>
</evidence>
<name>A0A430G2E1_9SPHN</name>
<evidence type="ECO:0000313" key="4">
    <source>
        <dbReference type="Proteomes" id="UP000287746"/>
    </source>
</evidence>
<keyword evidence="2" id="KW-0812">Transmembrane</keyword>
<keyword evidence="2" id="KW-1133">Transmembrane helix</keyword>
<organism evidence="3 4">
    <name type="scientific">Sphingomonas koreensis</name>
    <dbReference type="NCBI Taxonomy" id="93064"/>
    <lineage>
        <taxon>Bacteria</taxon>
        <taxon>Pseudomonadati</taxon>
        <taxon>Pseudomonadota</taxon>
        <taxon>Alphaproteobacteria</taxon>
        <taxon>Sphingomonadales</taxon>
        <taxon>Sphingomonadaceae</taxon>
        <taxon>Sphingomonas</taxon>
    </lineage>
</organism>
<sequence>MAAEATRAPIAREQKLASGEEPRPTIAEIDRALRSGPRIAPSHTDPWYGAPSPGSRWSAPQLITLRLQLEKAKASKERWAQSAIRRLSDIENVETFEVRRRVNANSPAVYQVHTCPLLATSRDGSKVLIVAPGGDRIWIDADKAIEPHSGMRGVATVLCLPWLIAALLGAGLLS</sequence>
<dbReference type="Proteomes" id="UP000287746">
    <property type="component" value="Unassembled WGS sequence"/>
</dbReference>
<accession>A0A430G2E1</accession>
<dbReference type="AlphaFoldDB" id="A0A430G2E1"/>
<dbReference type="RefSeq" id="WP_126004706.1">
    <property type="nucleotide sequence ID" value="NZ_QQYZ01000011.1"/>
</dbReference>
<dbReference type="EMBL" id="QQYZ01000011">
    <property type="protein sequence ID" value="RSY83133.1"/>
    <property type="molecule type" value="Genomic_DNA"/>
</dbReference>
<feature type="transmembrane region" description="Helical" evidence="2">
    <location>
        <begin position="153"/>
        <end position="173"/>
    </location>
</feature>
<evidence type="ECO:0000256" key="2">
    <source>
        <dbReference type="SAM" id="Phobius"/>
    </source>
</evidence>
<gene>
    <name evidence="3" type="ORF">DAH66_12755</name>
</gene>
<feature type="compositionally biased region" description="Basic and acidic residues" evidence="1">
    <location>
        <begin position="10"/>
        <end position="33"/>
    </location>
</feature>
<reference evidence="3 4" key="1">
    <citation type="submission" date="2018-07" db="EMBL/GenBank/DDBJ databases">
        <title>Genomic and Epidemiologic Investigation of an Indolent Hospital Outbreak.</title>
        <authorList>
            <person name="Johnson R.C."/>
            <person name="Deming C."/>
            <person name="Conlan S."/>
            <person name="Zellmer C.J."/>
            <person name="Michelin A.V."/>
            <person name="Lee-Lin S."/>
            <person name="Thomas P.J."/>
            <person name="Park M."/>
            <person name="Weingarten R.A."/>
            <person name="Less J."/>
            <person name="Dekker J.P."/>
            <person name="Frank K.M."/>
            <person name="Musser K.A."/>
            <person name="Mcquiston J.R."/>
            <person name="Henderson D.K."/>
            <person name="Lau A.F."/>
            <person name="Palmore T.N."/>
            <person name="Segre J.A."/>
        </authorList>
    </citation>
    <scope>NUCLEOTIDE SEQUENCE [LARGE SCALE GENOMIC DNA]</scope>
    <source>
        <strain evidence="3 4">SK-CDC1_0717</strain>
    </source>
</reference>